<sequence>MRAGFPIRARDKGRRLVEQLVHVLQIQPLGLRKESPEEERVGQIAHDEDDVVPPSDRRHCDGRDLADHRVEGERRHGAPGHALNAHRGAEQLCRDRPRQRTAGDEEDEVEHPRHDDKPPVRARVGRRRREDLDERAVHCECHAHDDPAVDLHQPASDRVDDHDADCCPEERDDRVDCGQQQSRARRDPDLGEDLRREVLDGADAGHLAAGLDHHDEDRAAEVGPVAKEIEIGFLLLMVFFSDLGLDEVVFRDDVGIMDVAVRVELRQVRQPFFPPVVVAQPSRALGEDVHKSTQDDGWDDLDGKGDTPFSTIPGTVPGHIASVACPGCKYLAKCVEELLQASNLATDASMANFSLMYCEQANANTGNQSSKVQHGDDYPCCLDDAATDENAAGHQNRPTTPQAVGESGAESAHKAATSEESDYRPRPRIGIGLQEECLERPGGDHFCDYAQIIAEEE</sequence>
<name>A0A0F4YQV0_RASE3</name>
<dbReference type="Proteomes" id="UP000053958">
    <property type="component" value="Unassembled WGS sequence"/>
</dbReference>
<dbReference type="RefSeq" id="XP_013326823.1">
    <property type="nucleotide sequence ID" value="XM_013471369.1"/>
</dbReference>
<evidence type="ECO:0000313" key="3">
    <source>
        <dbReference type="Proteomes" id="UP000053958"/>
    </source>
</evidence>
<feature type="region of interest" description="Disordered" evidence="1">
    <location>
        <begin position="33"/>
        <end position="129"/>
    </location>
</feature>
<feature type="compositionally biased region" description="Basic and acidic residues" evidence="1">
    <location>
        <begin position="411"/>
        <end position="425"/>
    </location>
</feature>
<organism evidence="2 3">
    <name type="scientific">Rasamsonia emersonii (strain ATCC 16479 / CBS 393.64 / IMI 116815)</name>
    <dbReference type="NCBI Taxonomy" id="1408163"/>
    <lineage>
        <taxon>Eukaryota</taxon>
        <taxon>Fungi</taxon>
        <taxon>Dikarya</taxon>
        <taxon>Ascomycota</taxon>
        <taxon>Pezizomycotina</taxon>
        <taxon>Eurotiomycetes</taxon>
        <taxon>Eurotiomycetidae</taxon>
        <taxon>Eurotiales</taxon>
        <taxon>Trichocomaceae</taxon>
        <taxon>Rasamsonia</taxon>
    </lineage>
</organism>
<keyword evidence="3" id="KW-1185">Reference proteome</keyword>
<feature type="region of interest" description="Disordered" evidence="1">
    <location>
        <begin position="390"/>
        <end position="427"/>
    </location>
</feature>
<feature type="compositionally biased region" description="Basic and acidic residues" evidence="1">
    <location>
        <begin position="110"/>
        <end position="119"/>
    </location>
</feature>
<proteinExistence type="predicted"/>
<feature type="compositionally biased region" description="Basic and acidic residues" evidence="1">
    <location>
        <begin position="184"/>
        <end position="193"/>
    </location>
</feature>
<dbReference type="GeneID" id="25318120"/>
<gene>
    <name evidence="2" type="ORF">T310_5780</name>
</gene>
<reference evidence="2 3" key="1">
    <citation type="submission" date="2015-04" db="EMBL/GenBank/DDBJ databases">
        <authorList>
            <person name="Heijne W.H."/>
            <person name="Fedorova N.D."/>
            <person name="Nierman W.C."/>
            <person name="Vollebregt A.W."/>
            <person name="Zhao Z."/>
            <person name="Wu L."/>
            <person name="Kumar M."/>
            <person name="Stam H."/>
            <person name="van den Berg M.A."/>
            <person name="Pel H.J."/>
        </authorList>
    </citation>
    <scope>NUCLEOTIDE SEQUENCE [LARGE SCALE GENOMIC DNA]</scope>
    <source>
        <strain evidence="2 3">CBS 393.64</strain>
    </source>
</reference>
<evidence type="ECO:0000256" key="1">
    <source>
        <dbReference type="SAM" id="MobiDB-lite"/>
    </source>
</evidence>
<feature type="compositionally biased region" description="Basic and acidic residues" evidence="1">
    <location>
        <begin position="55"/>
        <end position="76"/>
    </location>
</feature>
<feature type="compositionally biased region" description="Basic and acidic residues" evidence="1">
    <location>
        <begin position="147"/>
        <end position="176"/>
    </location>
</feature>
<accession>A0A0F4YQV0</accession>
<feature type="compositionally biased region" description="Basic and acidic residues" evidence="1">
    <location>
        <begin position="87"/>
        <end position="103"/>
    </location>
</feature>
<feature type="region of interest" description="Disordered" evidence="1">
    <location>
        <begin position="147"/>
        <end position="193"/>
    </location>
</feature>
<protein>
    <submittedName>
        <fullName evidence="2">Uncharacterized protein</fullName>
    </submittedName>
</protein>
<comment type="caution">
    <text evidence="2">The sequence shown here is derived from an EMBL/GenBank/DDBJ whole genome shotgun (WGS) entry which is preliminary data.</text>
</comment>
<dbReference type="EMBL" id="LASV01000281">
    <property type="protein sequence ID" value="KKA20211.1"/>
    <property type="molecule type" value="Genomic_DNA"/>
</dbReference>
<evidence type="ECO:0000313" key="2">
    <source>
        <dbReference type="EMBL" id="KKA20211.1"/>
    </source>
</evidence>
<dbReference type="AlphaFoldDB" id="A0A0F4YQV0"/>